<keyword evidence="2" id="KW-0472">Membrane</keyword>
<protein>
    <recommendedName>
        <fullName evidence="3">Outer membrane protein beta-barrel domain-containing protein</fullName>
    </recommendedName>
</protein>
<evidence type="ECO:0000256" key="1">
    <source>
        <dbReference type="ARBA" id="ARBA00022729"/>
    </source>
</evidence>
<evidence type="ECO:0000259" key="3">
    <source>
        <dbReference type="Pfam" id="PF13505"/>
    </source>
</evidence>
<dbReference type="Gene3D" id="2.40.160.20">
    <property type="match status" value="1"/>
</dbReference>
<evidence type="ECO:0000313" key="5">
    <source>
        <dbReference type="Proteomes" id="UP000838748"/>
    </source>
</evidence>
<feature type="domain" description="Outer membrane protein beta-barrel" evidence="3">
    <location>
        <begin position="48"/>
        <end position="239"/>
    </location>
</feature>
<dbReference type="Proteomes" id="UP000838748">
    <property type="component" value="Unassembled WGS sequence"/>
</dbReference>
<sequence>MLRFKVFAHFDFVWGCIAIMYKFDCINMRLRKTIKLILWMVIVGLSGTQVATASGFYATGSLGFAVQKPPSEGSSSIGSASDVSGRIAAGYLHTINDKWAAGVELGYSHFGTGTFYKDPTTKLPAKSTITLKSYATDISVVANYKLNPQWTLIGKGGVADMRSDANADSTLYNHHVETQYYEHDVKPVIGFGARYQLDENVSVESSLTHYFGDTSLDSTNPSNVVPIVNQLLVGIHYAFN</sequence>
<dbReference type="SUPFAM" id="SSF56925">
    <property type="entry name" value="OMPA-like"/>
    <property type="match status" value="1"/>
</dbReference>
<dbReference type="EMBL" id="CAKLDM010000002">
    <property type="protein sequence ID" value="CAH0540259.1"/>
    <property type="molecule type" value="Genomic_DNA"/>
</dbReference>
<gene>
    <name evidence="4" type="ORF">VMF7928_02704</name>
</gene>
<proteinExistence type="predicted"/>
<organism evidence="4 5">
    <name type="scientific">Vibrio marisflavi CECT 7928</name>
    <dbReference type="NCBI Taxonomy" id="634439"/>
    <lineage>
        <taxon>Bacteria</taxon>
        <taxon>Pseudomonadati</taxon>
        <taxon>Pseudomonadota</taxon>
        <taxon>Gammaproteobacteria</taxon>
        <taxon>Vibrionales</taxon>
        <taxon>Vibrionaceae</taxon>
        <taxon>Vibrio</taxon>
    </lineage>
</organism>
<keyword evidence="2" id="KW-1133">Transmembrane helix</keyword>
<dbReference type="Pfam" id="PF13505">
    <property type="entry name" value="OMP_b-brl"/>
    <property type="match status" value="1"/>
</dbReference>
<keyword evidence="1" id="KW-0732">Signal</keyword>
<dbReference type="InterPro" id="IPR011250">
    <property type="entry name" value="OMP/PagP_B-barrel"/>
</dbReference>
<feature type="transmembrane region" description="Helical" evidence="2">
    <location>
        <begin position="36"/>
        <end position="58"/>
    </location>
</feature>
<reference evidence="4" key="1">
    <citation type="submission" date="2021-11" db="EMBL/GenBank/DDBJ databases">
        <authorList>
            <person name="Rodrigo-Torres L."/>
            <person name="Arahal R. D."/>
            <person name="Lucena T."/>
        </authorList>
    </citation>
    <scope>NUCLEOTIDE SEQUENCE</scope>
    <source>
        <strain evidence="4">CECT 7928</strain>
    </source>
</reference>
<evidence type="ECO:0000256" key="2">
    <source>
        <dbReference type="SAM" id="Phobius"/>
    </source>
</evidence>
<name>A0ABN8E5X8_9VIBR</name>
<dbReference type="InterPro" id="IPR027385">
    <property type="entry name" value="Beta-barrel_OMP"/>
</dbReference>
<comment type="caution">
    <text evidence="4">The sequence shown here is derived from an EMBL/GenBank/DDBJ whole genome shotgun (WGS) entry which is preliminary data.</text>
</comment>
<keyword evidence="5" id="KW-1185">Reference proteome</keyword>
<keyword evidence="2" id="KW-0812">Transmembrane</keyword>
<accession>A0ABN8E5X8</accession>
<evidence type="ECO:0000313" key="4">
    <source>
        <dbReference type="EMBL" id="CAH0540259.1"/>
    </source>
</evidence>